<dbReference type="PANTHER" id="PTHR45566">
    <property type="entry name" value="HTH-TYPE TRANSCRIPTIONAL REGULATOR YHJB-RELATED"/>
    <property type="match status" value="1"/>
</dbReference>
<evidence type="ECO:0000313" key="9">
    <source>
        <dbReference type="Proteomes" id="UP000295709"/>
    </source>
</evidence>
<evidence type="ECO:0000256" key="3">
    <source>
        <dbReference type="PROSITE-ProRule" id="PRU00169"/>
    </source>
</evidence>
<dbReference type="Proteomes" id="UP000269375">
    <property type="component" value="Unassembled WGS sequence"/>
</dbReference>
<feature type="modified residue" description="4-aspartylphosphate" evidence="3">
    <location>
        <position position="55"/>
    </location>
</feature>
<dbReference type="InterPro" id="IPR016032">
    <property type="entry name" value="Sig_transdc_resp-reg_C-effctor"/>
</dbReference>
<evidence type="ECO:0000313" key="8">
    <source>
        <dbReference type="Proteomes" id="UP000269375"/>
    </source>
</evidence>
<dbReference type="Pfam" id="PF00196">
    <property type="entry name" value="GerE"/>
    <property type="match status" value="1"/>
</dbReference>
<dbReference type="PROSITE" id="PS50043">
    <property type="entry name" value="HTH_LUXR_2"/>
    <property type="match status" value="1"/>
</dbReference>
<organism evidence="6 8">
    <name type="scientific">Chryseobacterium daecheongense</name>
    <dbReference type="NCBI Taxonomy" id="192389"/>
    <lineage>
        <taxon>Bacteria</taxon>
        <taxon>Pseudomonadati</taxon>
        <taxon>Bacteroidota</taxon>
        <taxon>Flavobacteriia</taxon>
        <taxon>Flavobacteriales</taxon>
        <taxon>Weeksellaceae</taxon>
        <taxon>Chryseobacterium group</taxon>
        <taxon>Chryseobacterium</taxon>
    </lineage>
</organism>
<dbReference type="SUPFAM" id="SSF46894">
    <property type="entry name" value="C-terminal effector domain of the bipartite response regulators"/>
    <property type="match status" value="1"/>
</dbReference>
<dbReference type="GO" id="GO:0003677">
    <property type="term" value="F:DNA binding"/>
    <property type="evidence" value="ECO:0007669"/>
    <property type="project" value="UniProtKB-KW"/>
</dbReference>
<accession>A0A3N0W5A2</accession>
<gene>
    <name evidence="7" type="ORF">BCF50_0566</name>
    <name evidence="6" type="ORF">EGI05_05010</name>
</gene>
<dbReference type="InterPro" id="IPR011006">
    <property type="entry name" value="CheY-like_superfamily"/>
</dbReference>
<dbReference type="PRINTS" id="PR00038">
    <property type="entry name" value="HTHLUXR"/>
</dbReference>
<evidence type="ECO:0000256" key="2">
    <source>
        <dbReference type="ARBA" id="ARBA00023125"/>
    </source>
</evidence>
<dbReference type="GO" id="GO:0000160">
    <property type="term" value="P:phosphorelay signal transduction system"/>
    <property type="evidence" value="ECO:0007669"/>
    <property type="project" value="InterPro"/>
</dbReference>
<evidence type="ECO:0000256" key="1">
    <source>
        <dbReference type="ARBA" id="ARBA00022553"/>
    </source>
</evidence>
<dbReference type="InterPro" id="IPR051015">
    <property type="entry name" value="EvgA-like"/>
</dbReference>
<dbReference type="CDD" id="cd17535">
    <property type="entry name" value="REC_NarL-like"/>
    <property type="match status" value="1"/>
</dbReference>
<name>A0A3N0W5A2_9FLAO</name>
<dbReference type="SMART" id="SM00421">
    <property type="entry name" value="HTH_LUXR"/>
    <property type="match status" value="1"/>
</dbReference>
<evidence type="ECO:0000259" key="4">
    <source>
        <dbReference type="PROSITE" id="PS50043"/>
    </source>
</evidence>
<dbReference type="PANTHER" id="PTHR45566:SF2">
    <property type="entry name" value="NARL SUBFAMILY"/>
    <property type="match status" value="1"/>
</dbReference>
<dbReference type="InterPro" id="IPR001789">
    <property type="entry name" value="Sig_transdc_resp-reg_receiver"/>
</dbReference>
<dbReference type="SUPFAM" id="SSF52172">
    <property type="entry name" value="CheY-like"/>
    <property type="match status" value="1"/>
</dbReference>
<keyword evidence="1 3" id="KW-0597">Phosphoprotein</keyword>
<keyword evidence="9" id="KW-1185">Reference proteome</keyword>
<feature type="domain" description="HTH luxR-type" evidence="4">
    <location>
        <begin position="138"/>
        <end position="203"/>
    </location>
</feature>
<dbReference type="EMBL" id="SOQW01000001">
    <property type="protein sequence ID" value="TDX94795.1"/>
    <property type="molecule type" value="Genomic_DNA"/>
</dbReference>
<reference evidence="8" key="1">
    <citation type="submission" date="2018-11" db="EMBL/GenBank/DDBJ databases">
        <title>Proposal to divide the Flavobacteriaceae and reorganize its genera based on Amino Acid Identity values calculated from whole genome sequences.</title>
        <authorList>
            <person name="Nicholson A.C."/>
            <person name="Gulvik C.A."/>
            <person name="Whitney A.M."/>
            <person name="Humrighouse B.W."/>
            <person name="Bell M."/>
            <person name="Holmes B."/>
            <person name="Steigerwalt A."/>
            <person name="Villarma A."/>
            <person name="Sheth M."/>
            <person name="Batra D."/>
            <person name="Pryor J."/>
            <person name="Bernardet J.-F."/>
            <person name="Hugo C."/>
            <person name="Kampfer P."/>
            <person name="Newman J."/>
            <person name="Mcquiston J.R."/>
        </authorList>
    </citation>
    <scope>NUCLEOTIDE SEQUENCE [LARGE SCALE GENOMIC DNA]</scope>
    <source>
        <strain evidence="8">DSM 15235</strain>
    </source>
</reference>
<dbReference type="SMART" id="SM00448">
    <property type="entry name" value="REC"/>
    <property type="match status" value="1"/>
</dbReference>
<reference evidence="7 9" key="2">
    <citation type="submission" date="2019-03" db="EMBL/GenBank/DDBJ databases">
        <title>Genomic Encyclopedia of Archaeal and Bacterial Type Strains, Phase II (KMG-II): from individual species to whole genera.</title>
        <authorList>
            <person name="Goeker M."/>
        </authorList>
    </citation>
    <scope>NUCLEOTIDE SEQUENCE [LARGE SCALE GENOMIC DNA]</scope>
    <source>
        <strain evidence="7 9">DSM 15235</strain>
    </source>
</reference>
<evidence type="ECO:0000313" key="6">
    <source>
        <dbReference type="EMBL" id="ROI00247.1"/>
    </source>
</evidence>
<evidence type="ECO:0000313" key="7">
    <source>
        <dbReference type="EMBL" id="TDX94795.1"/>
    </source>
</evidence>
<sequence length="203" mass="23292">MKGKILIADDHTVVHLGTKAVIQSEYPDITVDWATDYDSVKKCLLTDNYNLILLDINMPGTTHTEMIPEIKHLQSDIRILIFTGYDHDIALQYIKKGAEGYLNKQCGEEEIKNAIKTIFKTGYYYPPEFIPILLNNKEKNIVHKLTAREFEIFELLAKGNGNLEISNILNIQITTISTFKKKIFQKLGVKNVVELSKIYEHIH</sequence>
<dbReference type="Proteomes" id="UP000295709">
    <property type="component" value="Unassembled WGS sequence"/>
</dbReference>
<dbReference type="Pfam" id="PF00072">
    <property type="entry name" value="Response_reg"/>
    <property type="match status" value="1"/>
</dbReference>
<dbReference type="PROSITE" id="PS50110">
    <property type="entry name" value="RESPONSE_REGULATORY"/>
    <property type="match status" value="1"/>
</dbReference>
<dbReference type="InterPro" id="IPR058245">
    <property type="entry name" value="NreC/VraR/RcsB-like_REC"/>
</dbReference>
<proteinExistence type="predicted"/>
<dbReference type="CDD" id="cd06170">
    <property type="entry name" value="LuxR_C_like"/>
    <property type="match status" value="1"/>
</dbReference>
<evidence type="ECO:0000259" key="5">
    <source>
        <dbReference type="PROSITE" id="PS50110"/>
    </source>
</evidence>
<dbReference type="GO" id="GO:0006355">
    <property type="term" value="P:regulation of DNA-templated transcription"/>
    <property type="evidence" value="ECO:0007669"/>
    <property type="project" value="InterPro"/>
</dbReference>
<dbReference type="InterPro" id="IPR000792">
    <property type="entry name" value="Tscrpt_reg_LuxR_C"/>
</dbReference>
<keyword evidence="2 6" id="KW-0238">DNA-binding</keyword>
<dbReference type="Gene3D" id="3.40.50.2300">
    <property type="match status" value="1"/>
</dbReference>
<dbReference type="RefSeq" id="WP_123261951.1">
    <property type="nucleotide sequence ID" value="NZ_RJTX01000001.1"/>
</dbReference>
<comment type="caution">
    <text evidence="6">The sequence shown here is derived from an EMBL/GenBank/DDBJ whole genome shotgun (WGS) entry which is preliminary data.</text>
</comment>
<feature type="domain" description="Response regulatory" evidence="5">
    <location>
        <begin position="4"/>
        <end position="119"/>
    </location>
</feature>
<dbReference type="EMBL" id="RJTX01000001">
    <property type="protein sequence ID" value="ROI00247.1"/>
    <property type="molecule type" value="Genomic_DNA"/>
</dbReference>
<protein>
    <submittedName>
        <fullName evidence="6">DNA-binding response regulator</fullName>
    </submittedName>
    <submittedName>
        <fullName evidence="7">LuxR family two component transcriptional regulator</fullName>
    </submittedName>
</protein>
<dbReference type="OrthoDB" id="1013073at2"/>
<dbReference type="AlphaFoldDB" id="A0A3N0W5A2"/>